<keyword evidence="2" id="KW-1185">Reference proteome</keyword>
<sequence length="138" mass="15967">MYLKLSEINPDIMDSYNQLISFESIPPRLNPKIPIPFIVLTSILLPISISLIAVGSYSLNFCPSNPNLPLWMILLGFFILFDRAITCILELNMYYFKKDNTKPDREMGVLIDWEARKGKHRLRISQNLMITVIGFLFL</sequence>
<feature type="transmembrane region" description="Helical" evidence="1">
    <location>
        <begin position="37"/>
        <end position="59"/>
    </location>
</feature>
<feature type="transmembrane region" description="Helical" evidence="1">
    <location>
        <begin position="71"/>
        <end position="95"/>
    </location>
</feature>
<evidence type="ECO:0000256" key="1">
    <source>
        <dbReference type="SAM" id="Phobius"/>
    </source>
</evidence>
<dbReference type="eggNOG" id="ENOG502TI1E">
    <property type="taxonomic scope" value="Eukaryota"/>
</dbReference>
<dbReference type="PANTHER" id="PTHR34152">
    <property type="entry name" value="PROTEIN CBG12353-RELATED"/>
    <property type="match status" value="1"/>
</dbReference>
<dbReference type="PANTHER" id="PTHR34152:SF4">
    <property type="entry name" value="SMALL INTEGRAL MEMBRANE PROTEIN"/>
    <property type="match status" value="1"/>
</dbReference>
<proteinExistence type="predicted"/>
<accession>A0A1I7T6F0</accession>
<protein>
    <submittedName>
        <fullName evidence="3">NADH-ubiquinone oxidoreductase chain 3</fullName>
    </submittedName>
</protein>
<evidence type="ECO:0000313" key="3">
    <source>
        <dbReference type="WBParaSite" id="Csp11.Scaffold521.g2856.t1"/>
    </source>
</evidence>
<keyword evidence="1" id="KW-0812">Transmembrane</keyword>
<dbReference type="Proteomes" id="UP000095282">
    <property type="component" value="Unplaced"/>
</dbReference>
<evidence type="ECO:0000313" key="2">
    <source>
        <dbReference type="Proteomes" id="UP000095282"/>
    </source>
</evidence>
<dbReference type="WBParaSite" id="Csp11.Scaffold521.g2856.t1">
    <property type="protein sequence ID" value="Csp11.Scaffold521.g2856.t1"/>
    <property type="gene ID" value="Csp11.Scaffold521.g2856"/>
</dbReference>
<organism evidence="2 3">
    <name type="scientific">Caenorhabditis tropicalis</name>
    <dbReference type="NCBI Taxonomy" id="1561998"/>
    <lineage>
        <taxon>Eukaryota</taxon>
        <taxon>Metazoa</taxon>
        <taxon>Ecdysozoa</taxon>
        <taxon>Nematoda</taxon>
        <taxon>Chromadorea</taxon>
        <taxon>Rhabditida</taxon>
        <taxon>Rhabditina</taxon>
        <taxon>Rhabditomorpha</taxon>
        <taxon>Rhabditoidea</taxon>
        <taxon>Rhabditidae</taxon>
        <taxon>Peloderinae</taxon>
        <taxon>Caenorhabditis</taxon>
    </lineage>
</organism>
<name>A0A1I7T6F0_9PELO</name>
<keyword evidence="1" id="KW-0472">Membrane</keyword>
<dbReference type="AlphaFoldDB" id="A0A1I7T6F0"/>
<reference evidence="3" key="1">
    <citation type="submission" date="2016-11" db="UniProtKB">
        <authorList>
            <consortium name="WormBaseParasite"/>
        </authorList>
    </citation>
    <scope>IDENTIFICATION</scope>
</reference>
<keyword evidence="1" id="KW-1133">Transmembrane helix</keyword>